<dbReference type="Gene3D" id="3.90.550.10">
    <property type="entry name" value="Spore Coat Polysaccharide Biosynthesis Protein SpsA, Chain A"/>
    <property type="match status" value="1"/>
</dbReference>
<dbReference type="EMBL" id="CAFAAG010000016">
    <property type="protein sequence ID" value="CAB4788328.1"/>
    <property type="molecule type" value="Genomic_DNA"/>
</dbReference>
<dbReference type="Pfam" id="PF25087">
    <property type="entry name" value="GMPPB_C"/>
    <property type="match status" value="1"/>
</dbReference>
<sequence>MHAVVLVGGFGTRLRPLTYSIPKPLLPVAHTSMLERLMNSLARGGVTHAVLALGFKPEPFMAAFPNDMCGSVQLSYAVEDTPLGTAGAIGFAARTAGISETFVVANGDVLTDLDIASLILFHRQHGAEGTISLTPVSDPSQYGIVETDESGRVLRFVEKPQPGMTTSNFASAGTYVLEPSALVRMPGDQKLSIERVVFPQMVADQSLFAMWSDDYWIDAGRPDTFIEANVHVSKRSAHTTDAPIHPTATVAASAVIIDSVIGESAIVSDGARIQHSVLLPGAQIGQGAVVIDSLVMGKVGVNSQVSNSIIGSTGVVSDNEVCNNESVPANDPAQVPEKSPEKSSE</sequence>
<proteinExistence type="inferred from homology"/>
<dbReference type="InterPro" id="IPR050486">
    <property type="entry name" value="Mannose-1P_guanyltransferase"/>
</dbReference>
<accession>A0A6J6WZE2</accession>
<reference evidence="5" key="1">
    <citation type="submission" date="2020-05" db="EMBL/GenBank/DDBJ databases">
        <authorList>
            <person name="Chiriac C."/>
            <person name="Salcher M."/>
            <person name="Ghai R."/>
            <person name="Kavagutti S V."/>
        </authorList>
    </citation>
    <scope>NUCLEOTIDE SEQUENCE</scope>
</reference>
<organism evidence="5">
    <name type="scientific">freshwater metagenome</name>
    <dbReference type="NCBI Taxonomy" id="449393"/>
    <lineage>
        <taxon>unclassified sequences</taxon>
        <taxon>metagenomes</taxon>
        <taxon>ecological metagenomes</taxon>
    </lineage>
</organism>
<evidence type="ECO:0000256" key="1">
    <source>
        <dbReference type="ARBA" id="ARBA00007274"/>
    </source>
</evidence>
<dbReference type="InterPro" id="IPR056729">
    <property type="entry name" value="GMPPB_C"/>
</dbReference>
<feature type="domain" description="Mannose-1-phosphate guanyltransferase C-terminal" evidence="4">
    <location>
        <begin position="243"/>
        <end position="327"/>
    </location>
</feature>
<protein>
    <submittedName>
        <fullName evidence="5">Unannotated protein</fullName>
    </submittedName>
</protein>
<gene>
    <name evidence="5" type="ORF">UFOPK2975_00370</name>
</gene>
<evidence type="ECO:0000313" key="5">
    <source>
        <dbReference type="EMBL" id="CAB4788328.1"/>
    </source>
</evidence>
<dbReference type="Pfam" id="PF00483">
    <property type="entry name" value="NTP_transferase"/>
    <property type="match status" value="1"/>
</dbReference>
<feature type="region of interest" description="Disordered" evidence="2">
    <location>
        <begin position="323"/>
        <end position="345"/>
    </location>
</feature>
<comment type="similarity">
    <text evidence="1">Belongs to the transferase hexapeptide repeat family.</text>
</comment>
<dbReference type="PANTHER" id="PTHR22572">
    <property type="entry name" value="SUGAR-1-PHOSPHATE GUANYL TRANSFERASE"/>
    <property type="match status" value="1"/>
</dbReference>
<dbReference type="CDD" id="cd04181">
    <property type="entry name" value="NTP_transferase"/>
    <property type="match status" value="1"/>
</dbReference>
<dbReference type="InterPro" id="IPR029044">
    <property type="entry name" value="Nucleotide-diphossugar_trans"/>
</dbReference>
<evidence type="ECO:0000259" key="3">
    <source>
        <dbReference type="Pfam" id="PF00483"/>
    </source>
</evidence>
<dbReference type="Gene3D" id="2.160.10.10">
    <property type="entry name" value="Hexapeptide repeat proteins"/>
    <property type="match status" value="1"/>
</dbReference>
<dbReference type="InterPro" id="IPR005835">
    <property type="entry name" value="NTP_transferase_dom"/>
</dbReference>
<feature type="domain" description="Nucleotidyl transferase" evidence="3">
    <location>
        <begin position="3"/>
        <end position="233"/>
    </location>
</feature>
<name>A0A6J6WZE2_9ZZZZ</name>
<evidence type="ECO:0000256" key="2">
    <source>
        <dbReference type="SAM" id="MobiDB-lite"/>
    </source>
</evidence>
<dbReference type="AlphaFoldDB" id="A0A6J6WZE2"/>
<evidence type="ECO:0000259" key="4">
    <source>
        <dbReference type="Pfam" id="PF25087"/>
    </source>
</evidence>
<dbReference type="SUPFAM" id="SSF53448">
    <property type="entry name" value="Nucleotide-diphospho-sugar transferases"/>
    <property type="match status" value="1"/>
</dbReference>